<dbReference type="AlphaFoldDB" id="A0AAJ6XDD3"/>
<dbReference type="Proteomes" id="UP000694918">
    <property type="component" value="Unplaced"/>
</dbReference>
<keyword evidence="1" id="KW-1133">Transmembrane helix</keyword>
<protein>
    <submittedName>
        <fullName evidence="3">Disease resistance protein RPS6-like</fullName>
    </submittedName>
</protein>
<sequence>MDRDGSSQEYKMHLPPTGLEHLRNELRYLRWHKFPSNSLPPYVRAEHLVELHLRKSKLEKLRTGVKDVGNLRRIDLSDSPYLTELLDLSMAKNLQCLRLAKCPSLTEVPSSLQYLDKLAEIYLEFSYNLRSFPMLYSQVLRKLTIWRCLDVTTCPTISQNMVRLELKRTLIKEVLQSVAGTLEYLYVNGCSKMTKFPQNLEDIVELNLRVTAIKEVPSSIQFLTRLRDLDMSGCAKLESFLEITVPIKSLGILDLSKTGIKELPLSIKDMVRLQYQYLHGTPIKELPLSIKDMVCLQHLTFHGTAIKALPELPSSLTLGFQRDFTNCFKLDQKPLVAAMHLKIQSGEEIPHGIIQMVLPGSEIQEWFGDKGIGSSLTIQLPSNCLQLKGIAFCLIFLLPPRTCLMKSMMLMIIYILITMLRVKTVSMMVMMKSS</sequence>
<evidence type="ECO:0000256" key="1">
    <source>
        <dbReference type="SAM" id="Phobius"/>
    </source>
</evidence>
<accession>A0AAJ6XDD3</accession>
<feature type="transmembrane region" description="Helical" evidence="1">
    <location>
        <begin position="404"/>
        <end position="422"/>
    </location>
</feature>
<reference evidence="3" key="1">
    <citation type="submission" date="2025-08" db="UniProtKB">
        <authorList>
            <consortium name="RefSeq"/>
        </authorList>
    </citation>
    <scope>IDENTIFICATION</scope>
</reference>
<dbReference type="KEGG" id="peu:105118499"/>
<proteinExistence type="predicted"/>
<name>A0AAJ6XDD3_POPEU</name>
<dbReference type="RefSeq" id="XP_011014770.1">
    <property type="nucleotide sequence ID" value="XM_011016468.1"/>
</dbReference>
<gene>
    <name evidence="3" type="primary">LOC105118499</name>
</gene>
<dbReference type="InterPro" id="IPR032675">
    <property type="entry name" value="LRR_dom_sf"/>
</dbReference>
<keyword evidence="1" id="KW-0812">Transmembrane</keyword>
<keyword evidence="2" id="KW-1185">Reference proteome</keyword>
<dbReference type="PANTHER" id="PTHR47186:SF3">
    <property type="entry name" value="OS09G0267800 PROTEIN"/>
    <property type="match status" value="1"/>
</dbReference>
<organism evidence="2 3">
    <name type="scientific">Populus euphratica</name>
    <name type="common">Euphrates poplar</name>
    <dbReference type="NCBI Taxonomy" id="75702"/>
    <lineage>
        <taxon>Eukaryota</taxon>
        <taxon>Viridiplantae</taxon>
        <taxon>Streptophyta</taxon>
        <taxon>Embryophyta</taxon>
        <taxon>Tracheophyta</taxon>
        <taxon>Spermatophyta</taxon>
        <taxon>Magnoliopsida</taxon>
        <taxon>eudicotyledons</taxon>
        <taxon>Gunneridae</taxon>
        <taxon>Pentapetalae</taxon>
        <taxon>rosids</taxon>
        <taxon>fabids</taxon>
        <taxon>Malpighiales</taxon>
        <taxon>Salicaceae</taxon>
        <taxon>Saliceae</taxon>
        <taxon>Populus</taxon>
    </lineage>
</organism>
<keyword evidence="1" id="KW-0472">Membrane</keyword>
<dbReference type="Gene3D" id="3.80.10.10">
    <property type="entry name" value="Ribonuclease Inhibitor"/>
    <property type="match status" value="2"/>
</dbReference>
<evidence type="ECO:0000313" key="3">
    <source>
        <dbReference type="RefSeq" id="XP_011014770.1"/>
    </source>
</evidence>
<dbReference type="PANTHER" id="PTHR47186">
    <property type="entry name" value="LEUCINE-RICH REPEAT-CONTAINING PROTEIN 57"/>
    <property type="match status" value="1"/>
</dbReference>
<dbReference type="GeneID" id="105118499"/>
<dbReference type="SUPFAM" id="SSF52058">
    <property type="entry name" value="L domain-like"/>
    <property type="match status" value="1"/>
</dbReference>
<evidence type="ECO:0000313" key="2">
    <source>
        <dbReference type="Proteomes" id="UP000694918"/>
    </source>
</evidence>